<dbReference type="SUPFAM" id="SSF55785">
    <property type="entry name" value="PYP-like sensor domain (PAS domain)"/>
    <property type="match status" value="1"/>
</dbReference>
<evidence type="ECO:0000256" key="3">
    <source>
        <dbReference type="ARBA" id="ARBA00022553"/>
    </source>
</evidence>
<feature type="transmembrane region" description="Helical" evidence="9">
    <location>
        <begin position="291"/>
        <end position="311"/>
    </location>
</feature>
<dbReference type="EMBL" id="CP071793">
    <property type="protein sequence ID" value="QTD54283.1"/>
    <property type="molecule type" value="Genomic_DNA"/>
</dbReference>
<dbReference type="GO" id="GO:0000155">
    <property type="term" value="F:phosphorelay sensor kinase activity"/>
    <property type="evidence" value="ECO:0007669"/>
    <property type="project" value="InterPro"/>
</dbReference>
<accession>A0A8A4TXS2</accession>
<keyword evidence="9" id="KW-1133">Transmembrane helix</keyword>
<feature type="transmembrane region" description="Helical" evidence="9">
    <location>
        <begin position="217"/>
        <end position="235"/>
    </location>
</feature>
<dbReference type="PROSITE" id="PS50109">
    <property type="entry name" value="HIS_KIN"/>
    <property type="match status" value="1"/>
</dbReference>
<dbReference type="InterPro" id="IPR005467">
    <property type="entry name" value="His_kinase_dom"/>
</dbReference>
<dbReference type="InterPro" id="IPR003661">
    <property type="entry name" value="HisK_dim/P_dom"/>
</dbReference>
<dbReference type="AlphaFoldDB" id="A0A8A4TXS2"/>
<dbReference type="SUPFAM" id="SSF55874">
    <property type="entry name" value="ATPase domain of HSP90 chaperone/DNA topoisomerase II/histidine kinase"/>
    <property type="match status" value="1"/>
</dbReference>
<keyword evidence="4" id="KW-0808">Transferase</keyword>
<evidence type="ECO:0000256" key="4">
    <source>
        <dbReference type="ARBA" id="ARBA00022679"/>
    </source>
</evidence>
<dbReference type="KEGG" id="scor:J3U87_17705"/>
<keyword evidence="5" id="KW-0547">Nucleotide-binding</keyword>
<dbReference type="Gene3D" id="3.30.450.20">
    <property type="entry name" value="PAS domain"/>
    <property type="match status" value="1"/>
</dbReference>
<keyword evidence="9" id="KW-0472">Membrane</keyword>
<protein>
    <recommendedName>
        <fullName evidence="2">histidine kinase</fullName>
        <ecNumber evidence="2">2.7.13.3</ecNumber>
    </recommendedName>
</protein>
<keyword evidence="7" id="KW-0067">ATP-binding</keyword>
<dbReference type="Gene3D" id="3.30.450.40">
    <property type="match status" value="1"/>
</dbReference>
<evidence type="ECO:0000313" key="11">
    <source>
        <dbReference type="EMBL" id="QTD54283.1"/>
    </source>
</evidence>
<keyword evidence="3" id="KW-0597">Phosphoprotein</keyword>
<dbReference type="InterPro" id="IPR003594">
    <property type="entry name" value="HATPase_dom"/>
</dbReference>
<keyword evidence="6" id="KW-0418">Kinase</keyword>
<dbReference type="PANTHER" id="PTHR43065">
    <property type="entry name" value="SENSOR HISTIDINE KINASE"/>
    <property type="match status" value="1"/>
</dbReference>
<feature type="domain" description="Histidine kinase" evidence="10">
    <location>
        <begin position="738"/>
        <end position="947"/>
    </location>
</feature>
<feature type="transmembrane region" description="Helical" evidence="9">
    <location>
        <begin position="159"/>
        <end position="177"/>
    </location>
</feature>
<evidence type="ECO:0000256" key="2">
    <source>
        <dbReference type="ARBA" id="ARBA00012438"/>
    </source>
</evidence>
<dbReference type="Gene3D" id="1.10.287.130">
    <property type="match status" value="1"/>
</dbReference>
<name>A0A8A4TXS2_SULCO</name>
<dbReference type="InterPro" id="IPR036034">
    <property type="entry name" value="PDZ_sf"/>
</dbReference>
<dbReference type="InterPro" id="IPR036890">
    <property type="entry name" value="HATPase_C_sf"/>
</dbReference>
<keyword evidence="8" id="KW-0902">Two-component regulatory system</keyword>
<evidence type="ECO:0000256" key="5">
    <source>
        <dbReference type="ARBA" id="ARBA00022741"/>
    </source>
</evidence>
<dbReference type="SUPFAM" id="SSF55781">
    <property type="entry name" value="GAF domain-like"/>
    <property type="match status" value="1"/>
</dbReference>
<dbReference type="GO" id="GO:0005524">
    <property type="term" value="F:ATP binding"/>
    <property type="evidence" value="ECO:0007669"/>
    <property type="project" value="UniProtKB-KW"/>
</dbReference>
<dbReference type="Proteomes" id="UP000663929">
    <property type="component" value="Chromosome"/>
</dbReference>
<dbReference type="SMART" id="SM00388">
    <property type="entry name" value="HisKA"/>
    <property type="match status" value="1"/>
</dbReference>
<dbReference type="EC" id="2.7.13.3" evidence="2"/>
<dbReference type="SUPFAM" id="SSF50156">
    <property type="entry name" value="PDZ domain-like"/>
    <property type="match status" value="1"/>
</dbReference>
<feature type="transmembrane region" description="Helical" evidence="9">
    <location>
        <begin position="376"/>
        <end position="396"/>
    </location>
</feature>
<dbReference type="CDD" id="cd00082">
    <property type="entry name" value="HisKA"/>
    <property type="match status" value="1"/>
</dbReference>
<gene>
    <name evidence="11" type="ORF">J3U87_17705</name>
</gene>
<evidence type="ECO:0000256" key="1">
    <source>
        <dbReference type="ARBA" id="ARBA00000085"/>
    </source>
</evidence>
<feature type="transmembrane region" description="Helical" evidence="9">
    <location>
        <begin position="189"/>
        <end position="205"/>
    </location>
</feature>
<dbReference type="SMART" id="SM00387">
    <property type="entry name" value="HATPase_c"/>
    <property type="match status" value="1"/>
</dbReference>
<dbReference type="NCBIfam" id="TIGR00229">
    <property type="entry name" value="sensory_box"/>
    <property type="match status" value="1"/>
</dbReference>
<dbReference type="InterPro" id="IPR029016">
    <property type="entry name" value="GAF-like_dom_sf"/>
</dbReference>
<proteinExistence type="predicted"/>
<evidence type="ECO:0000259" key="10">
    <source>
        <dbReference type="PROSITE" id="PS50109"/>
    </source>
</evidence>
<dbReference type="InterPro" id="IPR004358">
    <property type="entry name" value="Sig_transdc_His_kin-like_C"/>
</dbReference>
<dbReference type="PANTHER" id="PTHR43065:SF46">
    <property type="entry name" value="C4-DICARBOXYLATE TRANSPORT SENSOR PROTEIN DCTB"/>
    <property type="match status" value="1"/>
</dbReference>
<feature type="transmembrane region" description="Helical" evidence="9">
    <location>
        <begin position="247"/>
        <end position="271"/>
    </location>
</feature>
<reference evidence="11" key="1">
    <citation type="submission" date="2021-03" db="EMBL/GenBank/DDBJ databases">
        <title>Acanthopleuribacteraceae sp. M133.</title>
        <authorList>
            <person name="Wang G."/>
        </authorList>
    </citation>
    <scope>NUCLEOTIDE SEQUENCE</scope>
    <source>
        <strain evidence="11">M133</strain>
    </source>
</reference>
<evidence type="ECO:0000256" key="8">
    <source>
        <dbReference type="ARBA" id="ARBA00023012"/>
    </source>
</evidence>
<keyword evidence="9" id="KW-0812">Transmembrane</keyword>
<dbReference type="InterPro" id="IPR036097">
    <property type="entry name" value="HisK_dim/P_sf"/>
</dbReference>
<evidence type="ECO:0000256" key="7">
    <source>
        <dbReference type="ARBA" id="ARBA00022840"/>
    </source>
</evidence>
<dbReference type="SUPFAM" id="SSF47384">
    <property type="entry name" value="Homodimeric domain of signal transducing histidine kinase"/>
    <property type="match status" value="1"/>
</dbReference>
<sequence length="967" mass="108558">MDLERDRQGDLTTRDPRGTRLRTARFGGNMNPFSKIKVWLLEKGGKLGYLVLILLIVFGLMNVVHNITYRKPIDGGTWEMEGDQLKVVDTDLDADTSLQIGDVLLGIDDQAITDVDSYQDFMHEVSVGSRHLYILDRSGSRYEPWVEIKGVKDPHISKYYFFAVSGFIYLMFLFLILSQEVTFRARSELLLFCLCVYLTFVFHPTDRFTSLDWISFYLDQLGGLLLPSALTALALRQSLSNNKWLPFIQTVHWLPSVVLALLLLIWIPSILGVSSSNTAERYFEDLQRIQGLWGGCLIVVSVMVLALVAELYRREKNFSLFWAMSWIPFALTLWKLDYPFSTATASLAPIALPLALIFSWSREGHLYLGSIGKKGFVYLFVTLVLILGYFLFIGTFQALLGSQIGPDGLSIISGLGIMFAAVSYMPLRHYVADSVDRMIYGERFESLKELVDFSGINRADTRIEAFLTHIVHRLARAFAIETVAAYLGVDGVKAFRAVDEANPYKALVIDELPEALLAGDLLRGVDVDAFRLQQDKREALVPEAYICPIRVSGSLAALIVFELRDGGRLTPEEYRLLRSMLDQCGVLMENMELYANINQKAQDIMQLKESNENIIESSRLGILTTDEMERAGSCNSAFADLVGRPRDQILGLTFDELFSRLKVTSRQSVKFGVNTEAHFTNERGEDLILEIQKTALKTKENEVYGTLYLVEDIREKKRISLNMMQQEKLASIGLLAAGVAHEINTPLTGITSYSQFLSGDSGLTEEQRELLGLIQAQSQRAAHIVASLLNFSRKESEPKGPVDVAEVLRQTIKFLSHQLQKANVEVTMELPAESPPIEGYANPLQQVFVNLIVNAMDAMPEGGGLWIQMMVRRRVIELIFRDEGVGMDATTRRHIFDPFFTTKEVGKGTGLGMSVVYNIMQEHQGSIEVDSQPGKGATFRLRFPLHAPERLAWPAAVPTVASDESRR</sequence>
<dbReference type="InterPro" id="IPR000014">
    <property type="entry name" value="PAS"/>
</dbReference>
<feature type="transmembrane region" description="Helical" evidence="9">
    <location>
        <begin position="318"/>
        <end position="334"/>
    </location>
</feature>
<feature type="transmembrane region" description="Helical" evidence="9">
    <location>
        <begin position="47"/>
        <end position="68"/>
    </location>
</feature>
<dbReference type="InterPro" id="IPR035965">
    <property type="entry name" value="PAS-like_dom_sf"/>
</dbReference>
<evidence type="ECO:0000256" key="9">
    <source>
        <dbReference type="SAM" id="Phobius"/>
    </source>
</evidence>
<dbReference type="Gene3D" id="3.30.565.10">
    <property type="entry name" value="Histidine kinase-like ATPase, C-terminal domain"/>
    <property type="match status" value="1"/>
</dbReference>
<evidence type="ECO:0000313" key="12">
    <source>
        <dbReference type="Proteomes" id="UP000663929"/>
    </source>
</evidence>
<dbReference type="Pfam" id="PF00512">
    <property type="entry name" value="HisKA"/>
    <property type="match status" value="1"/>
</dbReference>
<keyword evidence="12" id="KW-1185">Reference proteome</keyword>
<dbReference type="PRINTS" id="PR00344">
    <property type="entry name" value="BCTRLSENSOR"/>
</dbReference>
<dbReference type="RefSeq" id="WP_237384379.1">
    <property type="nucleotide sequence ID" value="NZ_CP071793.1"/>
</dbReference>
<organism evidence="11 12">
    <name type="scientific">Sulfidibacter corallicola</name>
    <dbReference type="NCBI Taxonomy" id="2818388"/>
    <lineage>
        <taxon>Bacteria</taxon>
        <taxon>Pseudomonadati</taxon>
        <taxon>Acidobacteriota</taxon>
        <taxon>Holophagae</taxon>
        <taxon>Acanthopleuribacterales</taxon>
        <taxon>Acanthopleuribacteraceae</taxon>
        <taxon>Sulfidibacter</taxon>
    </lineage>
</organism>
<evidence type="ECO:0000256" key="6">
    <source>
        <dbReference type="ARBA" id="ARBA00022777"/>
    </source>
</evidence>
<comment type="catalytic activity">
    <reaction evidence="1">
        <text>ATP + protein L-histidine = ADP + protein N-phospho-L-histidine.</text>
        <dbReference type="EC" id="2.7.13.3"/>
    </reaction>
</comment>
<feature type="transmembrane region" description="Helical" evidence="9">
    <location>
        <begin position="340"/>
        <end position="360"/>
    </location>
</feature>
<dbReference type="Pfam" id="PF02518">
    <property type="entry name" value="HATPase_c"/>
    <property type="match status" value="1"/>
</dbReference>
<feature type="transmembrane region" description="Helical" evidence="9">
    <location>
        <begin position="408"/>
        <end position="427"/>
    </location>
</feature>